<name>A0AAX6EEB7_IRIPA</name>
<sequence length="369" mass="41459">MEVYKLWVRKHREFVHSLESLANGITWLLPERFSNSEIGPEAVYAFLGILSTVNQHIIDTAPSRFRPPASEEPSPFPWSLCVSTLKDLETVVEVAAQHFYGEDGKWNFIAVTEAMKAMVRLALFRDSGYKMLLQGGEVANVEEKVHDVGGLHHALGGRSGRPGGPGPGNFHNYNGYVPQHLEGRAMSALNRFGESAKMASSTMWLNRFQQNIEPPAISMEKPTLSSIWSQKGLCGQLFVTGEVLCILRPLIYVLLIRKYGIRSWTPWLVSLAVDLTAMGVLSRAINPSRGGGEEKYFQLSTSEKDEVKRRKLIWALYIMRDPFFTKYTKHRLEKTEGYLSHVPFVGFLTGKLVELIVGAQTRYTYTSGS</sequence>
<keyword evidence="2" id="KW-0576">Peroxisome</keyword>
<comment type="similarity">
    <text evidence="1 2">Belongs to the peroxin-16 family.</text>
</comment>
<evidence type="ECO:0000313" key="4">
    <source>
        <dbReference type="EMBL" id="KAJ6836842.1"/>
    </source>
</evidence>
<organism evidence="3 5">
    <name type="scientific">Iris pallida</name>
    <name type="common">Sweet iris</name>
    <dbReference type="NCBI Taxonomy" id="29817"/>
    <lineage>
        <taxon>Eukaryota</taxon>
        <taxon>Viridiplantae</taxon>
        <taxon>Streptophyta</taxon>
        <taxon>Embryophyta</taxon>
        <taxon>Tracheophyta</taxon>
        <taxon>Spermatophyta</taxon>
        <taxon>Magnoliopsida</taxon>
        <taxon>Liliopsida</taxon>
        <taxon>Asparagales</taxon>
        <taxon>Iridaceae</taxon>
        <taxon>Iridoideae</taxon>
        <taxon>Irideae</taxon>
        <taxon>Iris</taxon>
    </lineage>
</organism>
<keyword evidence="5" id="KW-1185">Reference proteome</keyword>
<dbReference type="PANTHER" id="PTHR13299:SF0">
    <property type="entry name" value="PEROXISOMAL MEMBRANE PROTEIN PEX16"/>
    <property type="match status" value="1"/>
</dbReference>
<protein>
    <recommendedName>
        <fullName evidence="2">Peroxisomal membrane protein PEX16</fullName>
    </recommendedName>
</protein>
<comment type="subcellular location">
    <subcellularLocation>
        <location evidence="2">Peroxisome membrane</location>
    </subcellularLocation>
</comment>
<dbReference type="PANTHER" id="PTHR13299">
    <property type="entry name" value="PEROXISOMAL MEMBRANE PROTEIN PEX16"/>
    <property type="match status" value="1"/>
</dbReference>
<evidence type="ECO:0000313" key="5">
    <source>
        <dbReference type="Proteomes" id="UP001140949"/>
    </source>
</evidence>
<reference evidence="3" key="1">
    <citation type="journal article" date="2023" name="GigaByte">
        <title>Genome assembly of the bearded iris, Iris pallida Lam.</title>
        <authorList>
            <person name="Bruccoleri R.E."/>
            <person name="Oakeley E.J."/>
            <person name="Faust A.M.E."/>
            <person name="Altorfer M."/>
            <person name="Dessus-Babus S."/>
            <person name="Burckhardt D."/>
            <person name="Oertli M."/>
            <person name="Naumann U."/>
            <person name="Petersen F."/>
            <person name="Wong J."/>
        </authorList>
    </citation>
    <scope>NUCLEOTIDE SEQUENCE</scope>
    <source>
        <strain evidence="3">GSM-AAB239-AS_SAM_17_03QT</strain>
    </source>
</reference>
<dbReference type="EMBL" id="JANAVB010011799">
    <property type="protein sequence ID" value="KAJ6836842.1"/>
    <property type="molecule type" value="Genomic_DNA"/>
</dbReference>
<dbReference type="GO" id="GO:0007031">
    <property type="term" value="P:peroxisome organization"/>
    <property type="evidence" value="ECO:0007669"/>
    <property type="project" value="UniProtKB-KW"/>
</dbReference>
<dbReference type="GO" id="GO:0005778">
    <property type="term" value="C:peroxisomal membrane"/>
    <property type="evidence" value="ECO:0007669"/>
    <property type="project" value="UniProtKB-SubCell"/>
</dbReference>
<evidence type="ECO:0000256" key="1">
    <source>
        <dbReference type="ARBA" id="ARBA00009505"/>
    </source>
</evidence>
<comment type="caution">
    <text evidence="3">The sequence shown here is derived from an EMBL/GenBank/DDBJ whole genome shotgun (WGS) entry which is preliminary data.</text>
</comment>
<dbReference type="EMBL" id="JANAVB010037417">
    <property type="protein sequence ID" value="KAJ6802279.1"/>
    <property type="molecule type" value="Genomic_DNA"/>
</dbReference>
<keyword evidence="2" id="KW-0962">Peroxisome biogenesis</keyword>
<evidence type="ECO:0000256" key="2">
    <source>
        <dbReference type="RuleBase" id="RU365003"/>
    </source>
</evidence>
<dbReference type="AlphaFoldDB" id="A0AAX6EEB7"/>
<accession>A0AAX6EEB7</accession>
<reference evidence="3" key="2">
    <citation type="submission" date="2023-04" db="EMBL/GenBank/DDBJ databases">
        <authorList>
            <person name="Bruccoleri R.E."/>
            <person name="Oakeley E.J."/>
            <person name="Faust A.-M."/>
            <person name="Dessus-Babus S."/>
            <person name="Altorfer M."/>
            <person name="Burckhardt D."/>
            <person name="Oertli M."/>
            <person name="Naumann U."/>
            <person name="Petersen F."/>
            <person name="Wong J."/>
        </authorList>
    </citation>
    <scope>NUCLEOTIDE SEQUENCE</scope>
    <source>
        <strain evidence="3">GSM-AAB239-AS_SAM_17_03QT</strain>
        <tissue evidence="3">Leaf</tissue>
    </source>
</reference>
<dbReference type="Pfam" id="PF08610">
    <property type="entry name" value="Pex16"/>
    <property type="match status" value="1"/>
</dbReference>
<evidence type="ECO:0000313" key="3">
    <source>
        <dbReference type="EMBL" id="KAJ6802279.1"/>
    </source>
</evidence>
<proteinExistence type="inferred from homology"/>
<dbReference type="Proteomes" id="UP001140949">
    <property type="component" value="Unassembled WGS sequence"/>
</dbReference>
<gene>
    <name evidence="3" type="ORF">M6B38_194490</name>
    <name evidence="4" type="ORF">M6B38_324505</name>
</gene>
<dbReference type="InterPro" id="IPR013919">
    <property type="entry name" value="Pex16"/>
</dbReference>